<dbReference type="InterPro" id="IPR017896">
    <property type="entry name" value="4Fe4S_Fe-S-bd"/>
</dbReference>
<keyword evidence="3" id="KW-0479">Metal-binding</keyword>
<gene>
    <name evidence="9" type="ORF">CCAL9337_01285</name>
</gene>
<protein>
    <submittedName>
        <fullName evidence="9">4Fe-4S binding protein</fullName>
    </submittedName>
</protein>
<dbReference type="PANTHER" id="PTHR30176">
    <property type="entry name" value="FERREDOXIN-TYPE PROTEIN NAPH"/>
    <property type="match status" value="1"/>
</dbReference>
<keyword evidence="10" id="KW-1185">Reference proteome</keyword>
<evidence type="ECO:0000256" key="6">
    <source>
        <dbReference type="ARBA" id="ARBA00023014"/>
    </source>
</evidence>
<keyword evidence="4" id="KW-0249">Electron transport</keyword>
<dbReference type="GO" id="GO:0051539">
    <property type="term" value="F:4 iron, 4 sulfur cluster binding"/>
    <property type="evidence" value="ECO:0007669"/>
    <property type="project" value="UniProtKB-KW"/>
</dbReference>
<evidence type="ECO:0000256" key="1">
    <source>
        <dbReference type="ARBA" id="ARBA00022448"/>
    </source>
</evidence>
<dbReference type="EMBL" id="LIWG01000001">
    <property type="protein sequence ID" value="MBE3607368.1"/>
    <property type="molecule type" value="Genomic_DNA"/>
</dbReference>
<dbReference type="PANTHER" id="PTHR30176:SF3">
    <property type="entry name" value="FERREDOXIN-TYPE PROTEIN NAPH"/>
    <property type="match status" value="1"/>
</dbReference>
<keyword evidence="7" id="KW-0472">Membrane</keyword>
<reference evidence="9 10" key="1">
    <citation type="submission" date="2015-08" db="EMBL/GenBank/DDBJ databases">
        <title>Comparative genomics of the Campylobacter concisus group.</title>
        <authorList>
            <person name="Yee E."/>
            <person name="Chapman M.H."/>
            <person name="Huynh S."/>
            <person name="Bono J.L."/>
            <person name="On S.L."/>
            <person name="St Leger J."/>
            <person name="Foster G."/>
            <person name="Parker C.T."/>
            <person name="Miller W.G."/>
        </authorList>
    </citation>
    <scope>NUCLEOTIDE SEQUENCE [LARGE SCALE GENOMIC DNA]</scope>
    <source>
        <strain evidence="9 10">RM9337</strain>
    </source>
</reference>
<evidence type="ECO:0000256" key="4">
    <source>
        <dbReference type="ARBA" id="ARBA00022982"/>
    </source>
</evidence>
<accession>A0AAW3ZVW9</accession>
<evidence type="ECO:0000256" key="3">
    <source>
        <dbReference type="ARBA" id="ARBA00022723"/>
    </source>
</evidence>
<feature type="domain" description="4Fe-4S ferredoxin-type" evidence="8">
    <location>
        <begin position="209"/>
        <end position="238"/>
    </location>
</feature>
<dbReference type="Pfam" id="PF12801">
    <property type="entry name" value="Fer4_5"/>
    <property type="match status" value="2"/>
</dbReference>
<feature type="transmembrane region" description="Helical" evidence="7">
    <location>
        <begin position="97"/>
        <end position="118"/>
    </location>
</feature>
<evidence type="ECO:0000313" key="10">
    <source>
        <dbReference type="Proteomes" id="UP000650616"/>
    </source>
</evidence>
<keyword evidence="7" id="KW-1133">Transmembrane helix</keyword>
<keyword evidence="2" id="KW-0004">4Fe-4S</keyword>
<feature type="transmembrane region" description="Helical" evidence="7">
    <location>
        <begin position="48"/>
        <end position="76"/>
    </location>
</feature>
<comment type="caution">
    <text evidence="9">The sequence shown here is derived from an EMBL/GenBank/DDBJ whole genome shotgun (WGS) entry which is preliminary data.</text>
</comment>
<evidence type="ECO:0000256" key="7">
    <source>
        <dbReference type="SAM" id="Phobius"/>
    </source>
</evidence>
<organism evidence="9 10">
    <name type="scientific">Campylobacter californiensis</name>
    <dbReference type="NCBI Taxonomy" id="1032243"/>
    <lineage>
        <taxon>Bacteria</taxon>
        <taxon>Pseudomonadati</taxon>
        <taxon>Campylobacterota</taxon>
        <taxon>Epsilonproteobacteria</taxon>
        <taxon>Campylobacterales</taxon>
        <taxon>Campylobacteraceae</taxon>
        <taxon>Campylobacter</taxon>
    </lineage>
</organism>
<evidence type="ECO:0000313" key="9">
    <source>
        <dbReference type="EMBL" id="MBE3607368.1"/>
    </source>
</evidence>
<proteinExistence type="predicted"/>
<evidence type="ECO:0000256" key="5">
    <source>
        <dbReference type="ARBA" id="ARBA00023004"/>
    </source>
</evidence>
<dbReference type="GO" id="GO:0046872">
    <property type="term" value="F:metal ion binding"/>
    <property type="evidence" value="ECO:0007669"/>
    <property type="project" value="UniProtKB-KW"/>
</dbReference>
<keyword evidence="5" id="KW-0408">Iron</keyword>
<keyword evidence="1" id="KW-0813">Transport</keyword>
<sequence>MRRLVQLIFIGAIGQWAFYGIFRCPFIVPFVNCGSCPVVTCWGRITAIFFGFWLFIPVLVIFLGRAFCGWLCPGGFVNQMLGKFAVFKLKMKNNKKLRYAQIGMVISVLISLGVYFIWGNPRVMIPMRTSDEYLNAIIMSFKFSDWYWAARTAIVISLIVASLIIANLWCRFVCPTGGVMELLRKISIFRVYKTDACDHCNACLRKCEMGTRPDEINCTNCGDCLNVCHVDAIKFGRKKS</sequence>
<name>A0AAW3ZVW9_9BACT</name>
<keyword evidence="6" id="KW-0411">Iron-sulfur</keyword>
<dbReference type="InterPro" id="IPR051684">
    <property type="entry name" value="Electron_Trans/Redox"/>
</dbReference>
<dbReference type="SUPFAM" id="SSF54862">
    <property type="entry name" value="4Fe-4S ferredoxins"/>
    <property type="match status" value="1"/>
</dbReference>
<feature type="transmembrane region" description="Helical" evidence="7">
    <location>
        <begin position="148"/>
        <end position="170"/>
    </location>
</feature>
<dbReference type="Proteomes" id="UP000650616">
    <property type="component" value="Unassembled WGS sequence"/>
</dbReference>
<dbReference type="GO" id="GO:0005886">
    <property type="term" value="C:plasma membrane"/>
    <property type="evidence" value="ECO:0007669"/>
    <property type="project" value="TreeGrafter"/>
</dbReference>
<keyword evidence="7" id="KW-0812">Transmembrane</keyword>
<evidence type="ECO:0000259" key="8">
    <source>
        <dbReference type="PROSITE" id="PS51379"/>
    </source>
</evidence>
<dbReference type="AlphaFoldDB" id="A0AAW3ZVW9"/>
<dbReference type="PROSITE" id="PS51379">
    <property type="entry name" value="4FE4S_FER_2"/>
    <property type="match status" value="1"/>
</dbReference>
<feature type="transmembrane region" description="Helical" evidence="7">
    <location>
        <begin position="7"/>
        <end position="28"/>
    </location>
</feature>
<evidence type="ECO:0000256" key="2">
    <source>
        <dbReference type="ARBA" id="ARBA00022485"/>
    </source>
</evidence>